<evidence type="ECO:0000256" key="3">
    <source>
        <dbReference type="ARBA" id="ARBA00010088"/>
    </source>
</evidence>
<organism evidence="12 13">
    <name type="scientific">Lysobacter yangpyeongensis</name>
    <dbReference type="NCBI Taxonomy" id="346182"/>
    <lineage>
        <taxon>Bacteria</taxon>
        <taxon>Pseudomonadati</taxon>
        <taxon>Pseudomonadota</taxon>
        <taxon>Gammaproteobacteria</taxon>
        <taxon>Lysobacterales</taxon>
        <taxon>Lysobacteraceae</taxon>
        <taxon>Lysobacter</taxon>
    </lineage>
</organism>
<comment type="catalytic activity">
    <reaction evidence="1">
        <text>Release of N-terminal proline from a peptide.</text>
        <dbReference type="EC" id="3.4.11.5"/>
    </reaction>
</comment>
<dbReference type="Gene3D" id="3.40.50.1820">
    <property type="entry name" value="alpha/beta hydrolase"/>
    <property type="match status" value="1"/>
</dbReference>
<dbReference type="PRINTS" id="PR00793">
    <property type="entry name" value="PROAMNOPTASE"/>
</dbReference>
<dbReference type="InterPro" id="IPR000073">
    <property type="entry name" value="AB_hydrolase_1"/>
</dbReference>
<evidence type="ECO:0000256" key="9">
    <source>
        <dbReference type="ARBA" id="ARBA00022801"/>
    </source>
</evidence>
<reference evidence="13" key="1">
    <citation type="journal article" date="2019" name="Int. J. Syst. Evol. Microbiol.">
        <title>The Global Catalogue of Microorganisms (GCM) 10K type strain sequencing project: providing services to taxonomists for standard genome sequencing and annotation.</title>
        <authorList>
            <consortium name="The Broad Institute Genomics Platform"/>
            <consortium name="The Broad Institute Genome Sequencing Center for Infectious Disease"/>
            <person name="Wu L."/>
            <person name="Ma J."/>
        </authorList>
    </citation>
    <scope>NUCLEOTIDE SEQUENCE [LARGE SCALE GENOMIC DNA]</scope>
    <source>
        <strain evidence="13">KACC 11407</strain>
    </source>
</reference>
<dbReference type="SUPFAM" id="SSF53474">
    <property type="entry name" value="alpha/beta-Hydrolases"/>
    <property type="match status" value="1"/>
</dbReference>
<evidence type="ECO:0000256" key="7">
    <source>
        <dbReference type="ARBA" id="ARBA00022490"/>
    </source>
</evidence>
<dbReference type="EMBL" id="JBHSNM010000002">
    <property type="protein sequence ID" value="MFC5570413.1"/>
    <property type="molecule type" value="Genomic_DNA"/>
</dbReference>
<evidence type="ECO:0000256" key="2">
    <source>
        <dbReference type="ARBA" id="ARBA00004496"/>
    </source>
</evidence>
<dbReference type="Proteomes" id="UP001596036">
    <property type="component" value="Unassembled WGS sequence"/>
</dbReference>
<comment type="caution">
    <text evidence="12">The sequence shown here is derived from an EMBL/GenBank/DDBJ whole genome shotgun (WGS) entry which is preliminary data.</text>
</comment>
<dbReference type="PANTHER" id="PTHR43722">
    <property type="entry name" value="PROLINE IMINOPEPTIDASE"/>
    <property type="match status" value="1"/>
</dbReference>
<evidence type="ECO:0000256" key="8">
    <source>
        <dbReference type="ARBA" id="ARBA00022670"/>
    </source>
</evidence>
<keyword evidence="13" id="KW-1185">Reference proteome</keyword>
<dbReference type="GO" id="GO:0016787">
    <property type="term" value="F:hydrolase activity"/>
    <property type="evidence" value="ECO:0007669"/>
    <property type="project" value="UniProtKB-KW"/>
</dbReference>
<gene>
    <name evidence="12" type="ORF">ACFPN1_10120</name>
</gene>
<keyword evidence="7" id="KW-0963">Cytoplasm</keyword>
<dbReference type="InterPro" id="IPR029058">
    <property type="entry name" value="AB_hydrolase_fold"/>
</dbReference>
<evidence type="ECO:0000256" key="10">
    <source>
        <dbReference type="ARBA" id="ARBA00029605"/>
    </source>
</evidence>
<evidence type="ECO:0000256" key="1">
    <source>
        <dbReference type="ARBA" id="ARBA00001585"/>
    </source>
</evidence>
<proteinExistence type="inferred from homology"/>
<dbReference type="Pfam" id="PF00561">
    <property type="entry name" value="Abhydrolase_1"/>
    <property type="match status" value="1"/>
</dbReference>
<evidence type="ECO:0000313" key="12">
    <source>
        <dbReference type="EMBL" id="MFC5570413.1"/>
    </source>
</evidence>
<dbReference type="EC" id="3.4.11.5" evidence="4"/>
<keyword evidence="6" id="KW-0031">Aminopeptidase</keyword>
<keyword evidence="9 12" id="KW-0378">Hydrolase</keyword>
<dbReference type="PANTHER" id="PTHR43722:SF1">
    <property type="entry name" value="PROLINE IMINOPEPTIDASE"/>
    <property type="match status" value="1"/>
</dbReference>
<evidence type="ECO:0000256" key="6">
    <source>
        <dbReference type="ARBA" id="ARBA00022438"/>
    </source>
</evidence>
<comment type="similarity">
    <text evidence="3">Belongs to the peptidase S33 family.</text>
</comment>
<comment type="subcellular location">
    <subcellularLocation>
        <location evidence="2">Cytoplasm</location>
    </subcellularLocation>
</comment>
<feature type="domain" description="AB hydrolase-1" evidence="11">
    <location>
        <begin position="72"/>
        <end position="346"/>
    </location>
</feature>
<accession>A0ABW0SMY6</accession>
<sequence>MKHLIAAVLLAAIPFSSQGTEGPKPRNRAEATAVIRELRRIVTPHGIERAETVRIGGIDQFVTIRGSDRRNPVLLVLHGGPGFAELPLAWRNTLALEEYFVVVHWDQRGSGKTHLINDPDAVAPTMNSERFIDDIEEIVAFLRRDLGKQKIFLLGHSWGSYIGLEFARRRPEWLHAYIGTGQATDIRASERRGYAYALDAARKAGNAQAVAELESIAPYAEPGKPIALKDIALERKWSDFFGGVMAGRTGQVDGQAARLSPDYTDEEAPHIYDGNGFSQKYLFEPLINLDLSASTSFACPVFLFEGRHDRTVNSEVAYEWFQKVKAPQKGFVWFENSAHEVMTEEPGRFLVTMVEQLRPIAEKAGDVAP</sequence>
<dbReference type="InterPro" id="IPR002410">
    <property type="entry name" value="Peptidase_S33"/>
</dbReference>
<name>A0ABW0SMY6_9GAMM</name>
<dbReference type="InterPro" id="IPR005944">
    <property type="entry name" value="Pro_iminopeptidase"/>
</dbReference>
<evidence type="ECO:0000256" key="4">
    <source>
        <dbReference type="ARBA" id="ARBA00012568"/>
    </source>
</evidence>
<evidence type="ECO:0000313" key="13">
    <source>
        <dbReference type="Proteomes" id="UP001596036"/>
    </source>
</evidence>
<evidence type="ECO:0000259" key="11">
    <source>
        <dbReference type="Pfam" id="PF00561"/>
    </source>
</evidence>
<dbReference type="RefSeq" id="WP_386754785.1">
    <property type="nucleotide sequence ID" value="NZ_JBHSNM010000002.1"/>
</dbReference>
<protein>
    <recommendedName>
        <fullName evidence="5">Proline iminopeptidase</fullName>
        <ecNumber evidence="4">3.4.11.5</ecNumber>
    </recommendedName>
    <alternativeName>
        <fullName evidence="10">Prolyl aminopeptidase</fullName>
    </alternativeName>
</protein>
<keyword evidence="8" id="KW-0645">Protease</keyword>
<evidence type="ECO:0000256" key="5">
    <source>
        <dbReference type="ARBA" id="ARBA00021843"/>
    </source>
</evidence>